<evidence type="ECO:0000256" key="6">
    <source>
        <dbReference type="PROSITE-ProRule" id="PRU00023"/>
    </source>
</evidence>
<dbReference type="Proteomes" id="UP000198406">
    <property type="component" value="Unassembled WGS sequence"/>
</dbReference>
<accession>A0A1Z5JD32</accession>
<keyword evidence="10" id="KW-1185">Reference proteome</keyword>
<dbReference type="InterPro" id="IPR002110">
    <property type="entry name" value="Ankyrin_rpt"/>
</dbReference>
<dbReference type="Pfam" id="PF01753">
    <property type="entry name" value="zf-MYND"/>
    <property type="match status" value="1"/>
</dbReference>
<evidence type="ECO:0000256" key="5">
    <source>
        <dbReference type="ARBA" id="ARBA00023043"/>
    </source>
</evidence>
<evidence type="ECO:0000256" key="2">
    <source>
        <dbReference type="ARBA" id="ARBA00022737"/>
    </source>
</evidence>
<dbReference type="Gene3D" id="1.25.40.20">
    <property type="entry name" value="Ankyrin repeat-containing domain"/>
    <property type="match status" value="1"/>
</dbReference>
<reference evidence="9 10" key="1">
    <citation type="journal article" date="2015" name="Plant Cell">
        <title>Oil accumulation by the oleaginous diatom Fistulifera solaris as revealed by the genome and transcriptome.</title>
        <authorList>
            <person name="Tanaka T."/>
            <person name="Maeda Y."/>
            <person name="Veluchamy A."/>
            <person name="Tanaka M."/>
            <person name="Abida H."/>
            <person name="Marechal E."/>
            <person name="Bowler C."/>
            <person name="Muto M."/>
            <person name="Sunaga Y."/>
            <person name="Tanaka M."/>
            <person name="Yoshino T."/>
            <person name="Taniguchi T."/>
            <person name="Fukuda Y."/>
            <person name="Nemoto M."/>
            <person name="Matsumoto M."/>
            <person name="Wong P.S."/>
            <person name="Aburatani S."/>
            <person name="Fujibuchi W."/>
        </authorList>
    </citation>
    <scope>NUCLEOTIDE SEQUENCE [LARGE SCALE GENOMIC DNA]</scope>
    <source>
        <strain evidence="9 10">JPCC DA0580</strain>
    </source>
</reference>
<dbReference type="Gene3D" id="6.10.140.2220">
    <property type="match status" value="1"/>
</dbReference>
<dbReference type="GO" id="GO:0005737">
    <property type="term" value="C:cytoplasm"/>
    <property type="evidence" value="ECO:0007669"/>
    <property type="project" value="TreeGrafter"/>
</dbReference>
<evidence type="ECO:0000256" key="3">
    <source>
        <dbReference type="ARBA" id="ARBA00022771"/>
    </source>
</evidence>
<gene>
    <name evidence="9" type="ORF">FisN_20Lh087</name>
</gene>
<dbReference type="Pfam" id="PF13606">
    <property type="entry name" value="Ank_3"/>
    <property type="match status" value="1"/>
</dbReference>
<keyword evidence="3 7" id="KW-0863">Zinc-finger</keyword>
<dbReference type="PANTHER" id="PTHR24198">
    <property type="entry name" value="ANKYRIN REPEAT AND PROTEIN KINASE DOMAIN-CONTAINING PROTEIN"/>
    <property type="match status" value="1"/>
</dbReference>
<evidence type="ECO:0000313" key="10">
    <source>
        <dbReference type="Proteomes" id="UP000198406"/>
    </source>
</evidence>
<dbReference type="PANTHER" id="PTHR24198:SF165">
    <property type="entry name" value="ANKYRIN REPEAT-CONTAINING PROTEIN-RELATED"/>
    <property type="match status" value="1"/>
</dbReference>
<keyword evidence="5 6" id="KW-0040">ANK repeat</keyword>
<dbReference type="InParanoid" id="A0A1Z5JD32"/>
<feature type="repeat" description="ANK" evidence="6">
    <location>
        <begin position="95"/>
        <end position="127"/>
    </location>
</feature>
<dbReference type="InterPro" id="IPR002893">
    <property type="entry name" value="Znf_MYND"/>
</dbReference>
<organism evidence="9 10">
    <name type="scientific">Fistulifera solaris</name>
    <name type="common">Oleaginous diatom</name>
    <dbReference type="NCBI Taxonomy" id="1519565"/>
    <lineage>
        <taxon>Eukaryota</taxon>
        <taxon>Sar</taxon>
        <taxon>Stramenopiles</taxon>
        <taxon>Ochrophyta</taxon>
        <taxon>Bacillariophyta</taxon>
        <taxon>Bacillariophyceae</taxon>
        <taxon>Bacillariophycidae</taxon>
        <taxon>Naviculales</taxon>
        <taxon>Naviculaceae</taxon>
        <taxon>Fistulifera</taxon>
    </lineage>
</organism>
<feature type="domain" description="MYND-type" evidence="8">
    <location>
        <begin position="8"/>
        <end position="44"/>
    </location>
</feature>
<dbReference type="PROSITE" id="PS50088">
    <property type="entry name" value="ANK_REPEAT"/>
    <property type="match status" value="3"/>
</dbReference>
<feature type="repeat" description="ANK" evidence="6">
    <location>
        <begin position="128"/>
        <end position="157"/>
    </location>
</feature>
<dbReference type="SUPFAM" id="SSF48403">
    <property type="entry name" value="Ankyrin repeat"/>
    <property type="match status" value="1"/>
</dbReference>
<dbReference type="SUPFAM" id="SSF144232">
    <property type="entry name" value="HIT/MYND zinc finger-like"/>
    <property type="match status" value="1"/>
</dbReference>
<evidence type="ECO:0000256" key="1">
    <source>
        <dbReference type="ARBA" id="ARBA00022723"/>
    </source>
</evidence>
<dbReference type="EMBL" id="BDSP01000045">
    <property type="protein sequence ID" value="GAX11856.1"/>
    <property type="molecule type" value="Genomic_DNA"/>
</dbReference>
<dbReference type="GO" id="GO:0008270">
    <property type="term" value="F:zinc ion binding"/>
    <property type="evidence" value="ECO:0007669"/>
    <property type="project" value="UniProtKB-KW"/>
</dbReference>
<dbReference type="AlphaFoldDB" id="A0A1Z5JD32"/>
<dbReference type="Pfam" id="PF12796">
    <property type="entry name" value="Ank_2"/>
    <property type="match status" value="1"/>
</dbReference>
<keyword evidence="2" id="KW-0677">Repeat</keyword>
<evidence type="ECO:0000313" key="9">
    <source>
        <dbReference type="EMBL" id="GAX11856.1"/>
    </source>
</evidence>
<evidence type="ECO:0000256" key="4">
    <source>
        <dbReference type="ARBA" id="ARBA00022833"/>
    </source>
</evidence>
<dbReference type="SMART" id="SM00248">
    <property type="entry name" value="ANK"/>
    <property type="match status" value="3"/>
</dbReference>
<keyword evidence="4" id="KW-0862">Zinc</keyword>
<dbReference type="PROSITE" id="PS50297">
    <property type="entry name" value="ANK_REP_REGION"/>
    <property type="match status" value="2"/>
</dbReference>
<dbReference type="OrthoDB" id="42967at2759"/>
<sequence>MSSLSHLCAVCLQKAKHRCSRCQETWYCSVEHQREDWKAHKATVCLSEDPRVLQLIEAISCDNRAVVKKLASIPAVLNGRVASYNPTGQPRSLLKKWSPLHECARVANLTVLKLLLKQKPNLEVEDETGATPLFVAVGVQGHKVIRTLLNAGADPDATIIEGWSALMIAIRNSDIETVEALLENDVDVMGGRDPLGRNALDIAEKVAAGRGMAFGLGKTSMETCERAQDIVDMLVGYLVD</sequence>
<feature type="repeat" description="ANK" evidence="6">
    <location>
        <begin position="161"/>
        <end position="188"/>
    </location>
</feature>
<evidence type="ECO:0000256" key="7">
    <source>
        <dbReference type="PROSITE-ProRule" id="PRU00134"/>
    </source>
</evidence>
<protein>
    <recommendedName>
        <fullName evidence="8">MYND-type domain-containing protein</fullName>
    </recommendedName>
</protein>
<proteinExistence type="predicted"/>
<evidence type="ECO:0000259" key="8">
    <source>
        <dbReference type="PROSITE" id="PS50865"/>
    </source>
</evidence>
<dbReference type="InterPro" id="IPR036770">
    <property type="entry name" value="Ankyrin_rpt-contain_sf"/>
</dbReference>
<dbReference type="PROSITE" id="PS50865">
    <property type="entry name" value="ZF_MYND_2"/>
    <property type="match status" value="1"/>
</dbReference>
<name>A0A1Z5JD32_FISSO</name>
<keyword evidence="1" id="KW-0479">Metal-binding</keyword>
<comment type="caution">
    <text evidence="9">The sequence shown here is derived from an EMBL/GenBank/DDBJ whole genome shotgun (WGS) entry which is preliminary data.</text>
</comment>